<dbReference type="AlphaFoldDB" id="A0A1G2EB10"/>
<name>A0A1G2EB10_9BACT</name>
<dbReference type="EMBL" id="MHMD01000001">
    <property type="protein sequence ID" value="OGZ22348.1"/>
    <property type="molecule type" value="Genomic_DNA"/>
</dbReference>
<keyword evidence="1" id="KW-1133">Transmembrane helix</keyword>
<dbReference type="Proteomes" id="UP000178703">
    <property type="component" value="Unassembled WGS sequence"/>
</dbReference>
<organism evidence="2 3">
    <name type="scientific">Candidatus Nealsonbacteria bacterium RIFCSPHIGHO2_02_FULL_43_13</name>
    <dbReference type="NCBI Taxonomy" id="1801668"/>
    <lineage>
        <taxon>Bacteria</taxon>
        <taxon>Candidatus Nealsoniibacteriota</taxon>
    </lineage>
</organism>
<comment type="caution">
    <text evidence="2">The sequence shown here is derived from an EMBL/GenBank/DDBJ whole genome shotgun (WGS) entry which is preliminary data.</text>
</comment>
<accession>A0A1G2EB10</accession>
<evidence type="ECO:0000313" key="2">
    <source>
        <dbReference type="EMBL" id="OGZ22348.1"/>
    </source>
</evidence>
<feature type="transmembrane region" description="Helical" evidence="1">
    <location>
        <begin position="135"/>
        <end position="152"/>
    </location>
</feature>
<evidence type="ECO:0000256" key="1">
    <source>
        <dbReference type="SAM" id="Phobius"/>
    </source>
</evidence>
<evidence type="ECO:0000313" key="3">
    <source>
        <dbReference type="Proteomes" id="UP000178703"/>
    </source>
</evidence>
<feature type="transmembrane region" description="Helical" evidence="1">
    <location>
        <begin position="161"/>
        <end position="184"/>
    </location>
</feature>
<keyword evidence="1" id="KW-0812">Transmembrane</keyword>
<dbReference type="STRING" id="1801668.A3D46_00565"/>
<sequence length="240" mass="28142">MQVSRKSWHFKIFNWFDKGKTPRIIDLCSYCRTIVLWAPLKAVSLYLFYKPIAWFYGRNKLSGYLVAFCLATGIAIILGLVIRGWFWPFVFVYIVFIIFFTALDESEAIRADLKKAKETKIGEYTVKGIQVIKNGLLGTIFWLLKIVFYTIWKKLYHLHQVLFWMVLTATVAAIWWGLIAFGVWWNVLSYIIAIAVVVIVIVGLLFLFGWIRNLNLNDNLAWQWLKAKKRKICPFIEVKN</sequence>
<protein>
    <submittedName>
        <fullName evidence="2">Uncharacterized protein</fullName>
    </submittedName>
</protein>
<feature type="transmembrane region" description="Helical" evidence="1">
    <location>
        <begin position="85"/>
        <end position="103"/>
    </location>
</feature>
<keyword evidence="1" id="KW-0472">Membrane</keyword>
<feature type="transmembrane region" description="Helical" evidence="1">
    <location>
        <begin position="61"/>
        <end position="78"/>
    </location>
</feature>
<proteinExistence type="predicted"/>
<feature type="transmembrane region" description="Helical" evidence="1">
    <location>
        <begin position="190"/>
        <end position="211"/>
    </location>
</feature>
<reference evidence="2 3" key="1">
    <citation type="journal article" date="2016" name="Nat. Commun.">
        <title>Thousands of microbial genomes shed light on interconnected biogeochemical processes in an aquifer system.</title>
        <authorList>
            <person name="Anantharaman K."/>
            <person name="Brown C.T."/>
            <person name="Hug L.A."/>
            <person name="Sharon I."/>
            <person name="Castelle C.J."/>
            <person name="Probst A.J."/>
            <person name="Thomas B.C."/>
            <person name="Singh A."/>
            <person name="Wilkins M.J."/>
            <person name="Karaoz U."/>
            <person name="Brodie E.L."/>
            <person name="Williams K.H."/>
            <person name="Hubbard S.S."/>
            <person name="Banfield J.F."/>
        </authorList>
    </citation>
    <scope>NUCLEOTIDE SEQUENCE [LARGE SCALE GENOMIC DNA]</scope>
</reference>
<gene>
    <name evidence="2" type="ORF">A3D46_00565</name>
</gene>
<feature type="transmembrane region" description="Helical" evidence="1">
    <location>
        <begin position="30"/>
        <end position="49"/>
    </location>
</feature>